<dbReference type="Gene3D" id="3.10.180.10">
    <property type="entry name" value="2,3-Dihydroxybiphenyl 1,2-Dioxygenase, domain 1"/>
    <property type="match status" value="1"/>
</dbReference>
<dbReference type="InterPro" id="IPR037523">
    <property type="entry name" value="VOC_core"/>
</dbReference>
<name>A0A150JHY7_9EURY</name>
<accession>A0A150JEX0</accession>
<dbReference type="EMBL" id="LNJE01000034">
    <property type="protein sequence ID" value="KYC55770.1"/>
    <property type="molecule type" value="Genomic_DNA"/>
</dbReference>
<evidence type="ECO:0000259" key="1">
    <source>
        <dbReference type="PROSITE" id="PS51819"/>
    </source>
</evidence>
<evidence type="ECO:0000313" key="3">
    <source>
        <dbReference type="EMBL" id="KYC55770.1"/>
    </source>
</evidence>
<feature type="domain" description="VOC" evidence="1">
    <location>
        <begin position="3"/>
        <end position="125"/>
    </location>
</feature>
<reference evidence="2 4" key="1">
    <citation type="journal article" date="2016" name="ISME J.">
        <title>Chasing the elusive Euryarchaeota class WSA2: genomes reveal a uniquely fastidious methyl-reducing methanogen.</title>
        <authorList>
            <person name="Nobu M.K."/>
            <person name="Narihiro T."/>
            <person name="Kuroda K."/>
            <person name="Mei R."/>
            <person name="Liu W.T."/>
        </authorList>
    </citation>
    <scope>NUCLEOTIDE SEQUENCE [LARGE SCALE GENOMIC DNA]</scope>
    <source>
        <strain evidence="2">ADurb1013_Bin02101</strain>
        <strain evidence="3">ADurb1213_Bin02801</strain>
    </source>
</reference>
<dbReference type="EMBL" id="LNJB01000026">
    <property type="protein sequence ID" value="KYC53422.1"/>
    <property type="molecule type" value="Genomic_DNA"/>
</dbReference>
<dbReference type="PATRIC" id="fig|1706435.3.peg.1576"/>
<dbReference type="InterPro" id="IPR029068">
    <property type="entry name" value="Glyas_Bleomycin-R_OHBP_Dase"/>
</dbReference>
<accession>A0A150J857</accession>
<comment type="caution">
    <text evidence="2">The sequence shown here is derived from an EMBL/GenBank/DDBJ whole genome shotgun (WGS) entry which is preliminary data.</text>
</comment>
<dbReference type="PROSITE" id="PS51819">
    <property type="entry name" value="VOC"/>
    <property type="match status" value="1"/>
</dbReference>
<organism evidence="2 4">
    <name type="scientific">Candidatus Methanofastidiosum methylothiophilum</name>
    <dbReference type="NCBI Taxonomy" id="1705564"/>
    <lineage>
        <taxon>Archaea</taxon>
        <taxon>Methanobacteriati</taxon>
        <taxon>Methanobacteriota</taxon>
        <taxon>Stenosarchaea group</taxon>
        <taxon>Candidatus Methanofastidiosia</taxon>
        <taxon>Candidatus Methanofastidiosales</taxon>
        <taxon>Candidatus Methanofastidiosaceae</taxon>
        <taxon>Candidatus Methanofastidiosum</taxon>
    </lineage>
</organism>
<accession>A0A150JHY7</accession>
<dbReference type="SUPFAM" id="SSF54593">
    <property type="entry name" value="Glyoxalase/Bleomycin resistance protein/Dihydroxybiphenyl dioxygenase"/>
    <property type="match status" value="1"/>
</dbReference>
<dbReference type="Proteomes" id="UP000092420">
    <property type="component" value="Unassembled WGS sequence"/>
</dbReference>
<evidence type="ECO:0000313" key="4">
    <source>
        <dbReference type="Proteomes" id="UP000092420"/>
    </source>
</evidence>
<proteinExistence type="predicted"/>
<dbReference type="PATRIC" id="fig|1706433.3.peg.1473"/>
<gene>
    <name evidence="2" type="ORF">AN188_01453</name>
    <name evidence="3" type="ORF">APG09_01558</name>
</gene>
<dbReference type="Pfam" id="PF12681">
    <property type="entry name" value="Glyoxalase_2"/>
    <property type="match status" value="1"/>
</dbReference>
<dbReference type="AlphaFoldDB" id="A0A150JHY7"/>
<sequence>MNKINFSMPVIFVEDIKVSREFYQNIFSLEVGEDFGENVVFKKAFSIWQKTCANKIIFDKNIINERKEINNNIELYFETIDIKSIWEKISSSNVEIIHSVKEAAWGQRVFRFYDPDKFIIEVAEPMSEVIKRLSNLGFSEEYISTKTQISLDLVKKILLGI</sequence>
<protein>
    <submittedName>
        <fullName evidence="2">Glyoxalase-like domain protein</fullName>
    </submittedName>
</protein>
<evidence type="ECO:0000313" key="2">
    <source>
        <dbReference type="EMBL" id="KYC53422.1"/>
    </source>
</evidence>
<dbReference type="InterPro" id="IPR025870">
    <property type="entry name" value="Glyoxalase-like_dom"/>
</dbReference>